<protein>
    <submittedName>
        <fullName evidence="1">Uncharacterized protein</fullName>
    </submittedName>
</protein>
<dbReference type="Proteomes" id="UP001139028">
    <property type="component" value="Unassembled WGS sequence"/>
</dbReference>
<proteinExistence type="predicted"/>
<comment type="caution">
    <text evidence="1">The sequence shown here is derived from an EMBL/GenBank/DDBJ whole genome shotgun (WGS) entry which is preliminary data.</text>
</comment>
<evidence type="ECO:0000313" key="2">
    <source>
        <dbReference type="Proteomes" id="UP001139028"/>
    </source>
</evidence>
<keyword evidence="2" id="KW-1185">Reference proteome</keyword>
<dbReference type="EMBL" id="JALBWM010000607">
    <property type="protein sequence ID" value="MCO1337275.1"/>
    <property type="molecule type" value="Genomic_DNA"/>
</dbReference>
<evidence type="ECO:0000313" key="1">
    <source>
        <dbReference type="EMBL" id="MCO1337275.1"/>
    </source>
</evidence>
<feature type="non-terminal residue" evidence="1">
    <location>
        <position position="69"/>
    </location>
</feature>
<sequence>EQWRLRRIEIIHEQTRDEEHAADTLKYLIRLYTDNANPRGNAIELAVRAWARIDAQAAGTVQSVDEERL</sequence>
<name>A0A9X2J8V4_9GAMM</name>
<dbReference type="RefSeq" id="WP_252473578.1">
    <property type="nucleotide sequence ID" value="NZ_JALBWM010000607.1"/>
</dbReference>
<dbReference type="AlphaFoldDB" id="A0A9X2J8V4"/>
<accession>A0A9X2J8V4</accession>
<reference evidence="1" key="1">
    <citation type="journal article" date="2022" name="Arch. Microbiol.">
        <title>Microbulbifer okhotskensis sp. nov., isolated from a deep bottom sediment of the Okhotsk Sea.</title>
        <authorList>
            <person name="Romanenko L."/>
            <person name="Kurilenko V."/>
            <person name="Otstavnykh N."/>
            <person name="Velansky P."/>
            <person name="Isaeva M."/>
            <person name="Mikhailov V."/>
        </authorList>
    </citation>
    <scope>NUCLEOTIDE SEQUENCE</scope>
    <source>
        <strain evidence="1">OS29</strain>
    </source>
</reference>
<organism evidence="1 2">
    <name type="scientific">Microbulbifer okhotskensis</name>
    <dbReference type="NCBI Taxonomy" id="2926617"/>
    <lineage>
        <taxon>Bacteria</taxon>
        <taxon>Pseudomonadati</taxon>
        <taxon>Pseudomonadota</taxon>
        <taxon>Gammaproteobacteria</taxon>
        <taxon>Cellvibrionales</taxon>
        <taxon>Microbulbiferaceae</taxon>
        <taxon>Microbulbifer</taxon>
    </lineage>
</organism>
<feature type="non-terminal residue" evidence="1">
    <location>
        <position position="1"/>
    </location>
</feature>
<gene>
    <name evidence="1" type="ORF">MO867_23430</name>
</gene>